<evidence type="ECO:0000256" key="1">
    <source>
        <dbReference type="SAM" id="MobiDB-lite"/>
    </source>
</evidence>
<feature type="region of interest" description="Disordered" evidence="1">
    <location>
        <begin position="1"/>
        <end position="36"/>
    </location>
</feature>
<reference evidence="2" key="1">
    <citation type="submission" date="2017-05" db="UniProtKB">
        <authorList>
            <consortium name="EnsemblMetazoa"/>
        </authorList>
    </citation>
    <scope>IDENTIFICATION</scope>
</reference>
<sequence length="81" mass="9223">MFSMNHKRLNYEDVEHMEEEEEKGTEACKEDNNPPLFDPVVAVELQVSNLDLESGMPDAPATSITDSCDDMMMEDLPEEEE</sequence>
<evidence type="ECO:0000313" key="2">
    <source>
        <dbReference type="EnsemblMetazoa" id="Aqu2.1.21595_001"/>
    </source>
</evidence>
<dbReference type="EnsemblMetazoa" id="Aqu2.1.21595_001">
    <property type="protein sequence ID" value="Aqu2.1.21595_001"/>
    <property type="gene ID" value="Aqu2.1.21595"/>
</dbReference>
<dbReference type="InParanoid" id="A0A1X7U187"/>
<protein>
    <submittedName>
        <fullName evidence="2">Uncharacterized protein</fullName>
    </submittedName>
</protein>
<name>A0A1X7U187_AMPQE</name>
<organism evidence="2">
    <name type="scientific">Amphimedon queenslandica</name>
    <name type="common">Sponge</name>
    <dbReference type="NCBI Taxonomy" id="400682"/>
    <lineage>
        <taxon>Eukaryota</taxon>
        <taxon>Metazoa</taxon>
        <taxon>Porifera</taxon>
        <taxon>Demospongiae</taxon>
        <taxon>Heteroscleromorpha</taxon>
        <taxon>Haplosclerida</taxon>
        <taxon>Niphatidae</taxon>
        <taxon>Amphimedon</taxon>
    </lineage>
</organism>
<accession>A0A1X7U187</accession>
<proteinExistence type="predicted"/>
<dbReference type="AlphaFoldDB" id="A0A1X7U187"/>